<evidence type="ECO:0000313" key="3">
    <source>
        <dbReference type="Proteomes" id="UP000466785"/>
    </source>
</evidence>
<dbReference type="Proteomes" id="UP000466785">
    <property type="component" value="Chromosome"/>
</dbReference>
<feature type="region of interest" description="Disordered" evidence="1">
    <location>
        <begin position="50"/>
        <end position="176"/>
    </location>
</feature>
<dbReference type="EMBL" id="AP022570">
    <property type="protein sequence ID" value="BBX49195.1"/>
    <property type="molecule type" value="Genomic_DNA"/>
</dbReference>
<evidence type="ECO:0000313" key="2">
    <source>
        <dbReference type="EMBL" id="BBX49195.1"/>
    </source>
</evidence>
<name>A0A6N4V2Q5_9MYCO</name>
<organism evidence="2 3">
    <name type="scientific">Mycolicibacterium poriferae</name>
    <dbReference type="NCBI Taxonomy" id="39694"/>
    <lineage>
        <taxon>Bacteria</taxon>
        <taxon>Bacillati</taxon>
        <taxon>Actinomycetota</taxon>
        <taxon>Actinomycetes</taxon>
        <taxon>Mycobacteriales</taxon>
        <taxon>Mycobacteriaceae</taxon>
        <taxon>Mycolicibacterium</taxon>
    </lineage>
</organism>
<dbReference type="AlphaFoldDB" id="A0A6N4V2Q5"/>
<reference evidence="2 3" key="1">
    <citation type="journal article" date="2019" name="Emerg. Microbes Infect.">
        <title>Comprehensive subspecies identification of 175 nontuberculous mycobacteria species based on 7547 genomic profiles.</title>
        <authorList>
            <person name="Matsumoto Y."/>
            <person name="Kinjo T."/>
            <person name="Motooka D."/>
            <person name="Nabeya D."/>
            <person name="Jung N."/>
            <person name="Uechi K."/>
            <person name="Horii T."/>
            <person name="Iida T."/>
            <person name="Fujita J."/>
            <person name="Nakamura S."/>
        </authorList>
    </citation>
    <scope>NUCLEOTIDE SEQUENCE [LARGE SCALE GENOMIC DNA]</scope>
    <source>
        <strain evidence="2 3">JCM 12603</strain>
    </source>
</reference>
<keyword evidence="3" id="KW-1185">Reference proteome</keyword>
<feature type="compositionally biased region" description="Acidic residues" evidence="1">
    <location>
        <begin position="92"/>
        <end position="126"/>
    </location>
</feature>
<gene>
    <name evidence="2" type="ORF">MPOR_02210</name>
</gene>
<sequence length="436" mass="45307">MGRHSQSYRQRQQDLHDRNRQSFASVVHVGRNGLLAVALGIGIAAYSGTAVAEAEVTSSKAGGDAAAEASPQPDSHAAAATEQDTEGRETDSEGEADSDFSGDDGDLDDATNDDLEDPDGDLDLDEGGAAQSVDPEPVDTSQADTDQVDVGSVPAVPDPSAGSGDHSSASLTRAPLTSGRAATVDADAAVALPDPDDQAATEYGEIGKWMLERNGDIADYGGLPYDGKTVLEPVNVIFVDQTSRSALEATWRLSAAMRRAGFPPRFFHSTGFRGLIDDVRYRQRPGGLLLGYSDDFFLLPNNHGRIFGPDPVETSAGYVWSGAFSTEEFTFYQGLPRHGYVSSNEARDALAADFVASGRGSLGGMVSLDNSYDTDVFTTGDHDGYAVVIVLASPGAATTVAVLADRGSSDAGRCEAAPLTATAGCPAATVATAPGF</sequence>
<proteinExistence type="predicted"/>
<dbReference type="KEGG" id="mpof:MPOR_02210"/>
<evidence type="ECO:0000256" key="1">
    <source>
        <dbReference type="SAM" id="MobiDB-lite"/>
    </source>
</evidence>
<protein>
    <submittedName>
        <fullName evidence="2">Uncharacterized protein</fullName>
    </submittedName>
</protein>
<accession>A0A6N4V2Q5</accession>